<comment type="function">
    <text evidence="8">Small subunit of the glutamine-dependent carbamoyl phosphate synthetase (CPSase). CPSase catalyzes the formation of carbamoyl phosphate from the ammonia moiety of glutamine, carbonate, and phosphate donated by ATP, constituting the first step of 2 biosynthetic pathways, one leading to arginine and/or urea and the other to pyrimidine nucleotides. The small subunit (glutamine amidotransferase) binds and cleaves glutamine to supply the large subunit with the substrate ammonia.</text>
</comment>
<keyword evidence="8" id="KW-0055">Arginine biosynthesis</keyword>
<dbReference type="GO" id="GO:0004088">
    <property type="term" value="F:carbamoyl-phosphate synthase (glutamine-hydrolyzing) activity"/>
    <property type="evidence" value="ECO:0007669"/>
    <property type="project" value="UniProtKB-UniRule"/>
</dbReference>
<reference evidence="11" key="1">
    <citation type="submission" date="2017-09" db="EMBL/GenBank/DDBJ databases">
        <title>Depth-based differentiation of microbial function through sediment-hosted aquifers and enrichment of novel symbionts in the deep terrestrial subsurface.</title>
        <authorList>
            <person name="Probst A.J."/>
            <person name="Ladd B."/>
            <person name="Jarett J.K."/>
            <person name="Geller-Mcgrath D.E."/>
            <person name="Sieber C.M.K."/>
            <person name="Emerson J.B."/>
            <person name="Anantharaman K."/>
            <person name="Thomas B.C."/>
            <person name="Malmstrom R."/>
            <person name="Stieglmeier M."/>
            <person name="Klingl A."/>
            <person name="Woyke T."/>
            <person name="Ryan C.M."/>
            <person name="Banfield J.F."/>
        </authorList>
    </citation>
    <scope>NUCLEOTIDE SEQUENCE [LARGE SCALE GENOMIC DNA]</scope>
</reference>
<dbReference type="GO" id="GO:0006526">
    <property type="term" value="P:L-arginine biosynthetic process"/>
    <property type="evidence" value="ECO:0007669"/>
    <property type="project" value="UniProtKB-UniRule"/>
</dbReference>
<comment type="similarity">
    <text evidence="2 8">Belongs to the CarA family.</text>
</comment>
<feature type="binding site" evidence="8">
    <location>
        <position position="285"/>
    </location>
    <ligand>
        <name>L-glutamine</name>
        <dbReference type="ChEBI" id="CHEBI:58359"/>
    </ligand>
</feature>
<dbReference type="UniPathway" id="UPA00068">
    <property type="reaction ID" value="UER00171"/>
</dbReference>
<evidence type="ECO:0000256" key="3">
    <source>
        <dbReference type="ARBA" id="ARBA00022598"/>
    </source>
</evidence>
<feature type="binding site" evidence="8">
    <location>
        <position position="244"/>
    </location>
    <ligand>
        <name>L-glutamine</name>
        <dbReference type="ChEBI" id="CHEBI:58359"/>
    </ligand>
</feature>
<evidence type="ECO:0000256" key="8">
    <source>
        <dbReference type="HAMAP-Rule" id="MF_01209"/>
    </source>
</evidence>
<evidence type="ECO:0000256" key="2">
    <source>
        <dbReference type="ARBA" id="ARBA00007800"/>
    </source>
</evidence>
<keyword evidence="8" id="KW-0028">Amino-acid biosynthesis</keyword>
<dbReference type="PROSITE" id="PS51273">
    <property type="entry name" value="GATASE_TYPE_1"/>
    <property type="match status" value="1"/>
</dbReference>
<keyword evidence="3 8" id="KW-0436">Ligase</keyword>
<dbReference type="NCBIfam" id="NF009475">
    <property type="entry name" value="PRK12838.1"/>
    <property type="match status" value="1"/>
</dbReference>
<feature type="binding site" evidence="8">
    <location>
        <position position="282"/>
    </location>
    <ligand>
        <name>L-glutamine</name>
        <dbReference type="ChEBI" id="CHEBI:58359"/>
    </ligand>
</feature>
<feature type="region of interest" description="CPSase" evidence="8">
    <location>
        <begin position="1"/>
        <end position="164"/>
    </location>
</feature>
<keyword evidence="8" id="KW-0665">Pyrimidine biosynthesis</keyword>
<comment type="pathway">
    <text evidence="1 8">Amino-acid biosynthesis; L-arginine biosynthesis; carbamoyl phosphate from bicarbonate: step 1/1.</text>
</comment>
<name>A0A2M7BST4_9BACT</name>
<dbReference type="Gene3D" id="3.50.30.20">
    <property type="entry name" value="Carbamoyl-phosphate synthase small subunit, N-terminal domain"/>
    <property type="match status" value="1"/>
</dbReference>
<comment type="catalytic activity">
    <reaction evidence="8">
        <text>L-glutamine + H2O = L-glutamate + NH4(+)</text>
        <dbReference type="Rhea" id="RHEA:15889"/>
        <dbReference type="ChEBI" id="CHEBI:15377"/>
        <dbReference type="ChEBI" id="CHEBI:28938"/>
        <dbReference type="ChEBI" id="CHEBI:29985"/>
        <dbReference type="ChEBI" id="CHEBI:58359"/>
    </reaction>
</comment>
<gene>
    <name evidence="8" type="primary">carA</name>
    <name evidence="10" type="ORF">COS52_02120</name>
</gene>
<dbReference type="PRINTS" id="PR00099">
    <property type="entry name" value="CPSGATASE"/>
</dbReference>
<dbReference type="Proteomes" id="UP000230119">
    <property type="component" value="Unassembled WGS sequence"/>
</dbReference>
<dbReference type="PRINTS" id="PR00097">
    <property type="entry name" value="ANTSNTHASEII"/>
</dbReference>
<dbReference type="GO" id="GO:0044205">
    <property type="term" value="P:'de novo' UMP biosynthetic process"/>
    <property type="evidence" value="ECO:0007669"/>
    <property type="project" value="UniProtKB-UniRule"/>
</dbReference>
<feature type="active site" description="Nucleophile" evidence="8">
    <location>
        <position position="240"/>
    </location>
</feature>
<evidence type="ECO:0000313" key="10">
    <source>
        <dbReference type="EMBL" id="PIV08545.1"/>
    </source>
</evidence>
<feature type="active site" evidence="8">
    <location>
        <position position="324"/>
    </location>
</feature>
<evidence type="ECO:0000256" key="4">
    <source>
        <dbReference type="ARBA" id="ARBA00022741"/>
    </source>
</evidence>
<comment type="subunit">
    <text evidence="8">Composed of two chains; the small (or glutamine) chain promotes the hydrolysis of glutamine to ammonia, which is used by the large (or ammonia) chain to synthesize carbamoyl phosphate. Tetramer of heterodimers (alpha,beta)4.</text>
</comment>
<dbReference type="InterPro" id="IPR035686">
    <property type="entry name" value="CPSase_GATase1"/>
</dbReference>
<feature type="binding site" evidence="8">
    <location>
        <position position="241"/>
    </location>
    <ligand>
        <name>L-glutamine</name>
        <dbReference type="ChEBI" id="CHEBI:58359"/>
    </ligand>
</feature>
<dbReference type="UniPathway" id="UPA00070">
    <property type="reaction ID" value="UER00115"/>
</dbReference>
<evidence type="ECO:0000256" key="7">
    <source>
        <dbReference type="ARBA" id="ARBA00048816"/>
    </source>
</evidence>
<dbReference type="InterPro" id="IPR006274">
    <property type="entry name" value="CarbamoylP_synth_ssu"/>
</dbReference>
<dbReference type="PANTHER" id="PTHR43418">
    <property type="entry name" value="MULTIFUNCTIONAL TRYPTOPHAN BIOSYNTHESIS PROTEIN-RELATED"/>
    <property type="match status" value="1"/>
</dbReference>
<dbReference type="EMBL" id="PEVA01000092">
    <property type="protein sequence ID" value="PIV08545.1"/>
    <property type="molecule type" value="Genomic_DNA"/>
</dbReference>
<organism evidence="10 11">
    <name type="scientific">Candidatus Roizmanbacteria bacterium CG03_land_8_20_14_0_80_39_12</name>
    <dbReference type="NCBI Taxonomy" id="1974847"/>
    <lineage>
        <taxon>Bacteria</taxon>
        <taxon>Candidatus Roizmaniibacteriota</taxon>
    </lineage>
</organism>
<dbReference type="InterPro" id="IPR002474">
    <property type="entry name" value="CarbamoylP_synth_ssu_N"/>
</dbReference>
<comment type="caution">
    <text evidence="10">The sequence shown here is derived from an EMBL/GenBank/DDBJ whole genome shotgun (WGS) entry which is preliminary data.</text>
</comment>
<dbReference type="EC" id="6.3.5.5" evidence="8"/>
<dbReference type="GO" id="GO:0006541">
    <property type="term" value="P:glutamine metabolic process"/>
    <property type="evidence" value="ECO:0007669"/>
    <property type="project" value="InterPro"/>
</dbReference>
<dbReference type="InterPro" id="IPR029062">
    <property type="entry name" value="Class_I_gatase-like"/>
</dbReference>
<sequence>MQAKLIFSDGTTIEGNSFGYEKSIAGEIAFSTSMMGYPESLTDPSYKGQILTLSYPLVGSYGVPKRETWESEKIQVTGLIVSHYINTPSHFQSTMSLSEWLKKEEIPALEIPDTRFIVKKIRDEGAALVKIEFDDKIEFVDPNKENLVAQVATAAVATYGKGGKTVVLIDCGVKENIIRELVKRKVKVIRVPWNYDYIEKGVTCDGILISNGPGDPKMADKTIEIVKKAMQRRIPIFGICLGNQILALAAGGDTYKLRFGHRGQNQPCELVGSKKCYITTQNHGFAIGKIPPGFKPWFINGNDKTNEGIIHKTLPFMSVQFHPEAAPGPVDTKWLFDYFLDKI</sequence>
<dbReference type="SUPFAM" id="SSF52317">
    <property type="entry name" value="Class I glutamine amidotransferase-like"/>
    <property type="match status" value="1"/>
</dbReference>
<protein>
    <recommendedName>
        <fullName evidence="8">Carbamoyl phosphate synthase small chain</fullName>
        <ecNumber evidence="8">6.3.5.5</ecNumber>
    </recommendedName>
    <alternativeName>
        <fullName evidence="8">Carbamoyl phosphate synthetase glutamine chain</fullName>
    </alternativeName>
</protein>
<evidence type="ECO:0000313" key="11">
    <source>
        <dbReference type="Proteomes" id="UP000230119"/>
    </source>
</evidence>
<evidence type="ECO:0000256" key="6">
    <source>
        <dbReference type="ARBA" id="ARBA00022962"/>
    </source>
</evidence>
<feature type="active site" evidence="8">
    <location>
        <position position="322"/>
    </location>
</feature>
<proteinExistence type="inferred from homology"/>
<keyword evidence="5 8" id="KW-0067">ATP-binding</keyword>
<feature type="domain" description="Carbamoyl-phosphate synthase small subunit N-terminal" evidence="9">
    <location>
        <begin position="1"/>
        <end position="132"/>
    </location>
</feature>
<dbReference type="SMART" id="SM01097">
    <property type="entry name" value="CPSase_sm_chain"/>
    <property type="match status" value="1"/>
</dbReference>
<dbReference type="GO" id="GO:0004359">
    <property type="term" value="F:glutaminase activity"/>
    <property type="evidence" value="ECO:0007669"/>
    <property type="project" value="RHEA"/>
</dbReference>
<dbReference type="Pfam" id="PF00988">
    <property type="entry name" value="CPSase_sm_chain"/>
    <property type="match status" value="1"/>
</dbReference>
<comment type="pathway">
    <text evidence="8">Pyrimidine metabolism; UMP biosynthesis via de novo pathway; (S)-dihydroorotate from bicarbonate: step 1/3.</text>
</comment>
<evidence type="ECO:0000256" key="1">
    <source>
        <dbReference type="ARBA" id="ARBA00005077"/>
    </source>
</evidence>
<dbReference type="GO" id="GO:0006207">
    <property type="term" value="P:'de novo' pyrimidine nucleobase biosynthetic process"/>
    <property type="evidence" value="ECO:0007669"/>
    <property type="project" value="InterPro"/>
</dbReference>
<dbReference type="InterPro" id="IPR017926">
    <property type="entry name" value="GATASE"/>
</dbReference>
<comment type="catalytic activity">
    <reaction evidence="7 8">
        <text>hydrogencarbonate + L-glutamine + 2 ATP + H2O = carbamoyl phosphate + L-glutamate + 2 ADP + phosphate + 2 H(+)</text>
        <dbReference type="Rhea" id="RHEA:18633"/>
        <dbReference type="ChEBI" id="CHEBI:15377"/>
        <dbReference type="ChEBI" id="CHEBI:15378"/>
        <dbReference type="ChEBI" id="CHEBI:17544"/>
        <dbReference type="ChEBI" id="CHEBI:29985"/>
        <dbReference type="ChEBI" id="CHEBI:30616"/>
        <dbReference type="ChEBI" id="CHEBI:43474"/>
        <dbReference type="ChEBI" id="CHEBI:58228"/>
        <dbReference type="ChEBI" id="CHEBI:58359"/>
        <dbReference type="ChEBI" id="CHEBI:456216"/>
        <dbReference type="EC" id="6.3.5.5"/>
    </reaction>
</comment>
<keyword evidence="4 8" id="KW-0547">Nucleotide-binding</keyword>
<dbReference type="CDD" id="cd01744">
    <property type="entry name" value="GATase1_CPSase"/>
    <property type="match status" value="1"/>
</dbReference>
<dbReference type="InterPro" id="IPR036480">
    <property type="entry name" value="CarbP_synth_ssu_N_sf"/>
</dbReference>
<accession>A0A2M7BST4</accession>
<dbReference type="SUPFAM" id="SSF52021">
    <property type="entry name" value="Carbamoyl phosphate synthetase, small subunit N-terminal domain"/>
    <property type="match status" value="1"/>
</dbReference>
<dbReference type="PRINTS" id="PR00096">
    <property type="entry name" value="GATASE"/>
</dbReference>
<feature type="binding site" evidence="8">
    <location>
        <position position="212"/>
    </location>
    <ligand>
        <name>L-glutamine</name>
        <dbReference type="ChEBI" id="CHEBI:58359"/>
    </ligand>
</feature>
<feature type="binding site" evidence="8">
    <location>
        <position position="214"/>
    </location>
    <ligand>
        <name>L-glutamine</name>
        <dbReference type="ChEBI" id="CHEBI:58359"/>
    </ligand>
</feature>
<dbReference type="AlphaFoldDB" id="A0A2M7BST4"/>
<evidence type="ECO:0000259" key="9">
    <source>
        <dbReference type="SMART" id="SM01097"/>
    </source>
</evidence>
<feature type="binding site" evidence="8">
    <location>
        <position position="45"/>
    </location>
    <ligand>
        <name>L-glutamine</name>
        <dbReference type="ChEBI" id="CHEBI:58359"/>
    </ligand>
</feature>
<dbReference type="Gene3D" id="3.40.50.880">
    <property type="match status" value="1"/>
</dbReference>
<dbReference type="HAMAP" id="MF_01209">
    <property type="entry name" value="CPSase_S_chain"/>
    <property type="match status" value="1"/>
</dbReference>
<dbReference type="Pfam" id="PF00117">
    <property type="entry name" value="GATase"/>
    <property type="match status" value="1"/>
</dbReference>
<dbReference type="InterPro" id="IPR050472">
    <property type="entry name" value="Anth_synth/Amidotransfase"/>
</dbReference>
<dbReference type="NCBIfam" id="TIGR01368">
    <property type="entry name" value="CPSaseIIsmall"/>
    <property type="match status" value="1"/>
</dbReference>
<keyword evidence="6 8" id="KW-0315">Glutamine amidotransferase</keyword>
<dbReference type="PANTHER" id="PTHR43418:SF7">
    <property type="entry name" value="CARBAMOYL-PHOSPHATE SYNTHASE SMALL CHAIN"/>
    <property type="match status" value="1"/>
</dbReference>
<evidence type="ECO:0000256" key="5">
    <source>
        <dbReference type="ARBA" id="ARBA00022840"/>
    </source>
</evidence>
<dbReference type="GO" id="GO:0005524">
    <property type="term" value="F:ATP binding"/>
    <property type="evidence" value="ECO:0007669"/>
    <property type="project" value="UniProtKB-UniRule"/>
</dbReference>
<feature type="binding site" evidence="8">
    <location>
        <position position="284"/>
    </location>
    <ligand>
        <name>L-glutamine</name>
        <dbReference type="ChEBI" id="CHEBI:58359"/>
    </ligand>
</feature>